<reference evidence="3 4" key="1">
    <citation type="submission" date="2017-03" db="EMBL/GenBank/DDBJ databases">
        <authorList>
            <person name="Afonso C.L."/>
            <person name="Miller P.J."/>
            <person name="Scott M.A."/>
            <person name="Spackman E."/>
            <person name="Goraichik I."/>
            <person name="Dimitrov K.M."/>
            <person name="Suarez D.L."/>
            <person name="Swayne D.E."/>
        </authorList>
    </citation>
    <scope>NUCLEOTIDE SEQUENCE [LARGE SCALE GENOMIC DNA]</scope>
    <source>
        <strain evidence="3 4">CECT 7691</strain>
    </source>
</reference>
<dbReference type="GO" id="GO:0046872">
    <property type="term" value="F:metal ion binding"/>
    <property type="evidence" value="ECO:0007669"/>
    <property type="project" value="UniProtKB-KW"/>
</dbReference>
<evidence type="ECO:0000313" key="3">
    <source>
        <dbReference type="EMBL" id="SLN66312.1"/>
    </source>
</evidence>
<dbReference type="InterPro" id="IPR056470">
    <property type="entry name" value="BesD/HalB-like"/>
</dbReference>
<dbReference type="AlphaFoldDB" id="A0A1Y5TKN7"/>
<evidence type="ECO:0000256" key="1">
    <source>
        <dbReference type="RuleBase" id="RU003682"/>
    </source>
</evidence>
<dbReference type="OrthoDB" id="9798229at2"/>
<organism evidence="3 4">
    <name type="scientific">Oceanibacterium hippocampi</name>
    <dbReference type="NCBI Taxonomy" id="745714"/>
    <lineage>
        <taxon>Bacteria</taxon>
        <taxon>Pseudomonadati</taxon>
        <taxon>Pseudomonadota</taxon>
        <taxon>Alphaproteobacteria</taxon>
        <taxon>Sneathiellales</taxon>
        <taxon>Sneathiellaceae</taxon>
        <taxon>Oceanibacterium</taxon>
    </lineage>
</organism>
<keyword evidence="1" id="KW-0479">Metal-binding</keyword>
<dbReference type="InterPro" id="IPR005123">
    <property type="entry name" value="Oxoglu/Fe-dep_dioxygenase_dom"/>
</dbReference>
<evidence type="ECO:0000313" key="4">
    <source>
        <dbReference type="Proteomes" id="UP000193200"/>
    </source>
</evidence>
<name>A0A1Y5TKN7_9PROT</name>
<dbReference type="GO" id="GO:0016491">
    <property type="term" value="F:oxidoreductase activity"/>
    <property type="evidence" value="ECO:0007669"/>
    <property type="project" value="UniProtKB-KW"/>
</dbReference>
<comment type="similarity">
    <text evidence="1">Belongs to the iron/ascorbate-dependent oxidoreductase family.</text>
</comment>
<accession>A0A1Y5TKN7</accession>
<sequence length="283" mass="31415">MKLFANDLIDLETYPISTPGPARDAILADAREALDRRGCAVLKGFLTPAGIAAAVAEADGVADKGHRSYSRTNAYFTAEDFSLPESDPRRRFFDRSNAFVPADNFRPAGALRTVFDCDGFDDFIRECLRESPDRFFRYADPLADVIVNAAGEGNGFPWHFDTNNFTVTLALQNADRGGTFEYAPMIRDSLDEHFEDVARVLDGTSDRVVSLELQPGDLQLFKGRYSLHRVAPLEGPTPRYVAIFSYVDAPGMVGSVERTRQLYGRTLPVHHERAGQRADSLID</sequence>
<keyword evidence="1" id="KW-0560">Oxidoreductase</keyword>
<proteinExistence type="inferred from homology"/>
<dbReference type="Proteomes" id="UP000193200">
    <property type="component" value="Unassembled WGS sequence"/>
</dbReference>
<dbReference type="RefSeq" id="WP_085884355.1">
    <property type="nucleotide sequence ID" value="NZ_FWFR01000002.1"/>
</dbReference>
<dbReference type="Gene3D" id="2.60.120.620">
    <property type="entry name" value="q2cbj1_9rhob like domain"/>
    <property type="match status" value="1"/>
</dbReference>
<keyword evidence="1" id="KW-0408">Iron</keyword>
<keyword evidence="4" id="KW-1185">Reference proteome</keyword>
<dbReference type="EMBL" id="FWFR01000002">
    <property type="protein sequence ID" value="SLN66312.1"/>
    <property type="molecule type" value="Genomic_DNA"/>
</dbReference>
<gene>
    <name evidence="3" type="ORF">OCH7691_03048</name>
</gene>
<dbReference type="InParanoid" id="A0A1Y5TKN7"/>
<protein>
    <recommendedName>
        <fullName evidence="2">Fe2OG dioxygenase domain-containing protein</fullName>
    </recommendedName>
</protein>
<dbReference type="PROSITE" id="PS51471">
    <property type="entry name" value="FE2OG_OXY"/>
    <property type="match status" value="1"/>
</dbReference>
<evidence type="ECO:0000259" key="2">
    <source>
        <dbReference type="PROSITE" id="PS51471"/>
    </source>
</evidence>
<feature type="domain" description="Fe2OG dioxygenase" evidence="2">
    <location>
        <begin position="128"/>
        <end position="248"/>
    </location>
</feature>
<dbReference type="SUPFAM" id="SSF51197">
    <property type="entry name" value="Clavaminate synthase-like"/>
    <property type="match status" value="1"/>
</dbReference>
<dbReference type="Pfam" id="PF23169">
    <property type="entry name" value="HalD"/>
    <property type="match status" value="1"/>
</dbReference>